<dbReference type="PROSITE" id="PS51379">
    <property type="entry name" value="4FE4S_FER_2"/>
    <property type="match status" value="2"/>
</dbReference>
<feature type="domain" description="4Fe-4S ferredoxin-type" evidence="4">
    <location>
        <begin position="656"/>
        <end position="681"/>
    </location>
</feature>
<comment type="caution">
    <text evidence="5">The sequence shown here is derived from an EMBL/GenBank/DDBJ whole genome shotgun (WGS) entry which is preliminary data.</text>
</comment>
<dbReference type="InterPro" id="IPR017900">
    <property type="entry name" value="4Fe4S_Fe_S_CS"/>
</dbReference>
<dbReference type="Pfam" id="PF12838">
    <property type="entry name" value="Fer4_7"/>
    <property type="match status" value="1"/>
</dbReference>
<sequence>MEKTSTHFRINVGKIHYRDLNNKIRQKISEGYRHFILENVIGQRYIGAGLDEDITIEIYGVPGQDLGVFNGGSKIIVYGNAQDGVGNTMNGGEIIIFGSCGDIPGHMARNGKIYIRGSAGFRAGIMMKEYGDCHPVMIVGEKIGEYAGEYMAGGIIIVLGYGLGRGESPVSRHLASGIFGGEIFVRGEISSSQIGNGAFVEKAKWIDVERIRRYIEEYCRIFSLNIDEILSSSFYHIRRIGERPFGGLYVPSNKVSSGVRPVHINLLPPCASACPVGIPNPMIIQRLKTGRVEEAFELIDEYTPFRYSCCGMVCPGLCKAACTRSSLDEPVKIDEIAKKYHPTGKVRILEGKKSRRIAIIGGGPAGLSAAWQLSRRGYDVDVYEKEENIGGKLASNIPEERLPRAELDKDLKRIESLPIGFIKGVCVDGAKFREIREKYDAVIIAIGAQRPKRLGFEGEEFTIPSYYFLRAVKNGKVEYDLEGKSVVIVGAGNVAMDVACETFRLGASGVTAIDIQRPSAFGKELERAMKYGLEIIYPKFVEKYSDGWLYFRDGDSIRADFVIEAIGETPEIDFAGQSIIYGKDSFTTNLPMVFVAGDVVSPGLVTHSIAMGREVALYIHSVFSGLPYIKERVQQVDKTRINVIYFKDADGFANELDRCISCGTCIQCDICVDNCPRGAIERRGERFIIDYELCTGCGVCAGVCPRGAIIMEPESKND</sequence>
<keyword evidence="3" id="KW-0411">Iron-sulfur</keyword>
<organism evidence="5 6">
    <name type="scientific">Aerophobetes bacterium</name>
    <dbReference type="NCBI Taxonomy" id="2030807"/>
    <lineage>
        <taxon>Bacteria</taxon>
        <taxon>Candidatus Aerophobota</taxon>
    </lineage>
</organism>
<evidence type="ECO:0000256" key="3">
    <source>
        <dbReference type="ARBA" id="ARBA00023014"/>
    </source>
</evidence>
<dbReference type="Gene3D" id="3.50.50.60">
    <property type="entry name" value="FAD/NAD(P)-binding domain"/>
    <property type="match status" value="2"/>
</dbReference>
<evidence type="ECO:0000313" key="5">
    <source>
        <dbReference type="EMBL" id="RLE11442.1"/>
    </source>
</evidence>
<dbReference type="AlphaFoldDB" id="A0A662DBF6"/>
<proteinExistence type="predicted"/>
<dbReference type="InterPro" id="IPR028261">
    <property type="entry name" value="DPD_II"/>
</dbReference>
<dbReference type="Pfam" id="PF07992">
    <property type="entry name" value="Pyr_redox_2"/>
    <property type="match status" value="1"/>
</dbReference>
<dbReference type="SUPFAM" id="SSF54862">
    <property type="entry name" value="4Fe-4S ferredoxins"/>
    <property type="match status" value="1"/>
</dbReference>
<dbReference type="Pfam" id="PF01493">
    <property type="entry name" value="GXGXG"/>
    <property type="match status" value="1"/>
</dbReference>
<evidence type="ECO:0000313" key="6">
    <source>
        <dbReference type="Proteomes" id="UP000280417"/>
    </source>
</evidence>
<dbReference type="Gene3D" id="1.10.1060.10">
    <property type="entry name" value="Alpha-helical ferredoxin"/>
    <property type="match status" value="1"/>
</dbReference>
<dbReference type="InterPro" id="IPR002489">
    <property type="entry name" value="Glu_synth_asu_C"/>
</dbReference>
<evidence type="ECO:0000256" key="1">
    <source>
        <dbReference type="ARBA" id="ARBA00022723"/>
    </source>
</evidence>
<dbReference type="EMBL" id="QMQA01000251">
    <property type="protein sequence ID" value="RLE11442.1"/>
    <property type="molecule type" value="Genomic_DNA"/>
</dbReference>
<evidence type="ECO:0000256" key="2">
    <source>
        <dbReference type="ARBA" id="ARBA00023004"/>
    </source>
</evidence>
<dbReference type="PROSITE" id="PS00198">
    <property type="entry name" value="4FE4S_FER_1"/>
    <property type="match status" value="1"/>
</dbReference>
<dbReference type="SUPFAM" id="SSF51905">
    <property type="entry name" value="FAD/NAD(P)-binding domain"/>
    <property type="match status" value="1"/>
</dbReference>
<name>A0A662DBF6_UNCAE</name>
<dbReference type="PANTHER" id="PTHR39673">
    <property type="entry name" value="TUNGSTEN FORMYLMETHANOFURAN DEHYDROGENASE, SUBUNIT C (FWDC)"/>
    <property type="match status" value="1"/>
</dbReference>
<dbReference type="GO" id="GO:0046872">
    <property type="term" value="F:metal ion binding"/>
    <property type="evidence" value="ECO:0007669"/>
    <property type="project" value="UniProtKB-KW"/>
</dbReference>
<protein>
    <recommendedName>
        <fullName evidence="4">4Fe-4S ferredoxin-type domain-containing protein</fullName>
    </recommendedName>
</protein>
<keyword evidence="1" id="KW-0479">Metal-binding</keyword>
<dbReference type="Gene3D" id="2.160.20.60">
    <property type="entry name" value="Glutamate synthase, alpha subunit, C-terminal domain"/>
    <property type="match status" value="1"/>
</dbReference>
<dbReference type="SUPFAM" id="SSF46548">
    <property type="entry name" value="alpha-helical ferredoxin"/>
    <property type="match status" value="1"/>
</dbReference>
<dbReference type="PANTHER" id="PTHR39673:SF5">
    <property type="entry name" value="TUNGSTEN-CONTAINING FORMYLMETHANOFURAN DEHYDROGENASE 2 SUBUNIT C"/>
    <property type="match status" value="1"/>
</dbReference>
<dbReference type="GO" id="GO:0016491">
    <property type="term" value="F:oxidoreductase activity"/>
    <property type="evidence" value="ECO:0007669"/>
    <property type="project" value="InterPro"/>
</dbReference>
<dbReference type="InterPro" id="IPR036485">
    <property type="entry name" value="Glu_synth_asu_C_sf"/>
</dbReference>
<dbReference type="PRINTS" id="PR00419">
    <property type="entry name" value="ADXRDTASE"/>
</dbReference>
<accession>A0A662DBF6</accession>
<dbReference type="GO" id="GO:0051536">
    <property type="term" value="F:iron-sulfur cluster binding"/>
    <property type="evidence" value="ECO:0007669"/>
    <property type="project" value="UniProtKB-KW"/>
</dbReference>
<gene>
    <name evidence="5" type="ORF">DRJ04_08060</name>
</gene>
<dbReference type="SUPFAM" id="SSF69336">
    <property type="entry name" value="Alpha subunit of glutamate synthase, C-terminal domain"/>
    <property type="match status" value="1"/>
</dbReference>
<dbReference type="Proteomes" id="UP000280417">
    <property type="component" value="Unassembled WGS sequence"/>
</dbReference>
<keyword evidence="2" id="KW-0408">Iron</keyword>
<dbReference type="InterPro" id="IPR023753">
    <property type="entry name" value="FAD/NAD-binding_dom"/>
</dbReference>
<dbReference type="InterPro" id="IPR009051">
    <property type="entry name" value="Helical_ferredxn"/>
</dbReference>
<feature type="domain" description="4Fe-4S ferredoxin-type" evidence="4">
    <location>
        <begin position="685"/>
        <end position="714"/>
    </location>
</feature>
<dbReference type="Gene3D" id="3.30.70.20">
    <property type="match status" value="1"/>
</dbReference>
<evidence type="ECO:0000259" key="4">
    <source>
        <dbReference type="PROSITE" id="PS51379"/>
    </source>
</evidence>
<dbReference type="InterPro" id="IPR036188">
    <property type="entry name" value="FAD/NAD-bd_sf"/>
</dbReference>
<reference evidence="5 6" key="1">
    <citation type="submission" date="2018-06" db="EMBL/GenBank/DDBJ databases">
        <title>Extensive metabolic versatility and redundancy in microbially diverse, dynamic hydrothermal sediments.</title>
        <authorList>
            <person name="Dombrowski N."/>
            <person name="Teske A."/>
            <person name="Baker B.J."/>
        </authorList>
    </citation>
    <scope>NUCLEOTIDE SEQUENCE [LARGE SCALE GENOMIC DNA]</scope>
    <source>
        <strain evidence="5">B3_G15</strain>
    </source>
</reference>
<dbReference type="Pfam" id="PF14691">
    <property type="entry name" value="Fer4_20"/>
    <property type="match status" value="1"/>
</dbReference>
<dbReference type="InterPro" id="IPR017896">
    <property type="entry name" value="4Fe4S_Fe-S-bd"/>
</dbReference>